<name>A0A5N7CVG8_9EURO</name>
<organism evidence="2 3">
    <name type="scientific">Aspergillus pseudonomiae</name>
    <dbReference type="NCBI Taxonomy" id="1506151"/>
    <lineage>
        <taxon>Eukaryota</taxon>
        <taxon>Fungi</taxon>
        <taxon>Dikarya</taxon>
        <taxon>Ascomycota</taxon>
        <taxon>Pezizomycotina</taxon>
        <taxon>Eurotiomycetes</taxon>
        <taxon>Eurotiomycetidae</taxon>
        <taxon>Eurotiales</taxon>
        <taxon>Aspergillaceae</taxon>
        <taxon>Aspergillus</taxon>
        <taxon>Aspergillus subgen. Circumdati</taxon>
    </lineage>
</organism>
<dbReference type="OrthoDB" id="4154127at2759"/>
<dbReference type="Proteomes" id="UP000325579">
    <property type="component" value="Unassembled WGS sequence"/>
</dbReference>
<feature type="compositionally biased region" description="Basic and acidic residues" evidence="1">
    <location>
        <begin position="42"/>
        <end position="57"/>
    </location>
</feature>
<dbReference type="RefSeq" id="XP_031935036.1">
    <property type="nucleotide sequence ID" value="XM_032088402.1"/>
</dbReference>
<dbReference type="EMBL" id="ML736881">
    <property type="protein sequence ID" value="KAE8397717.1"/>
    <property type="molecule type" value="Genomic_DNA"/>
</dbReference>
<gene>
    <name evidence="2" type="ORF">BDV37DRAFT_289173</name>
</gene>
<dbReference type="GeneID" id="43673093"/>
<proteinExistence type="predicted"/>
<feature type="region of interest" description="Disordered" evidence="1">
    <location>
        <begin position="33"/>
        <end position="57"/>
    </location>
</feature>
<evidence type="ECO:0000313" key="3">
    <source>
        <dbReference type="Proteomes" id="UP000325579"/>
    </source>
</evidence>
<evidence type="ECO:0000256" key="1">
    <source>
        <dbReference type="SAM" id="MobiDB-lite"/>
    </source>
</evidence>
<protein>
    <submittedName>
        <fullName evidence="2">Uncharacterized protein</fullName>
    </submittedName>
</protein>
<keyword evidence="3" id="KW-1185">Reference proteome</keyword>
<sequence>MECFRQVFRLVKSPFRRSSDRIPEIGAPTHVKNDLLPTCSQNEDRSMPHNPDTSRCKDEKDTVVEVIQLRPFAREKFKNRVRRLSIRIACPILGFE</sequence>
<accession>A0A5N7CVG8</accession>
<dbReference type="AlphaFoldDB" id="A0A5N7CVG8"/>
<evidence type="ECO:0000313" key="2">
    <source>
        <dbReference type="EMBL" id="KAE8397717.1"/>
    </source>
</evidence>
<reference evidence="2 3" key="1">
    <citation type="submission" date="2019-04" db="EMBL/GenBank/DDBJ databases">
        <authorList>
            <consortium name="DOE Joint Genome Institute"/>
            <person name="Mondo S."/>
            <person name="Kjaerbolling I."/>
            <person name="Vesth T."/>
            <person name="Frisvad J.C."/>
            <person name="Nybo J.L."/>
            <person name="Theobald S."/>
            <person name="Kildgaard S."/>
            <person name="Isbrandt T."/>
            <person name="Kuo A."/>
            <person name="Sato A."/>
            <person name="Lyhne E.K."/>
            <person name="Kogle M.E."/>
            <person name="Wiebenga A."/>
            <person name="Kun R.S."/>
            <person name="Lubbers R.J."/>
            <person name="Makela M.R."/>
            <person name="Barry K."/>
            <person name="Chovatia M."/>
            <person name="Clum A."/>
            <person name="Daum C."/>
            <person name="Haridas S."/>
            <person name="He G."/>
            <person name="LaButti K."/>
            <person name="Lipzen A."/>
            <person name="Riley R."/>
            <person name="Salamov A."/>
            <person name="Simmons B.A."/>
            <person name="Magnuson J.K."/>
            <person name="Henrissat B."/>
            <person name="Mortensen U.H."/>
            <person name="Larsen T.O."/>
            <person name="Devries R.P."/>
            <person name="Grigoriev I.V."/>
            <person name="Machida M."/>
            <person name="Baker S.E."/>
            <person name="Andersen M.R."/>
            <person name="Cantor M.N."/>
            <person name="Hua S.X."/>
        </authorList>
    </citation>
    <scope>NUCLEOTIDE SEQUENCE [LARGE SCALE GENOMIC DNA]</scope>
    <source>
        <strain evidence="2 3">CBS 119388</strain>
    </source>
</reference>